<evidence type="ECO:0000256" key="2">
    <source>
        <dbReference type="ARBA" id="ARBA00010604"/>
    </source>
</evidence>
<evidence type="ECO:0000256" key="1">
    <source>
        <dbReference type="ARBA" id="ARBA00004477"/>
    </source>
</evidence>
<evidence type="ECO:0000256" key="9">
    <source>
        <dbReference type="ARBA" id="ARBA00023010"/>
    </source>
</evidence>
<dbReference type="InterPro" id="IPR004728">
    <property type="entry name" value="Sec62"/>
</dbReference>
<evidence type="ECO:0000256" key="3">
    <source>
        <dbReference type="ARBA" id="ARBA00021257"/>
    </source>
</evidence>
<protein>
    <recommendedName>
        <fullName evidence="3">Translocation protein SEC62</fullName>
    </recommendedName>
</protein>
<feature type="transmembrane region" description="Helical" evidence="12">
    <location>
        <begin position="199"/>
        <end position="218"/>
    </location>
</feature>
<dbReference type="Pfam" id="PF03839">
    <property type="entry name" value="Sec62"/>
    <property type="match status" value="1"/>
</dbReference>
<keyword evidence="5 12" id="KW-0812">Transmembrane</keyword>
<evidence type="ECO:0000256" key="7">
    <source>
        <dbReference type="ARBA" id="ARBA00022927"/>
    </source>
</evidence>
<keyword evidence="9" id="KW-0811">Translocation</keyword>
<keyword evidence="7" id="KW-0653">Protein transport</keyword>
<evidence type="ECO:0000256" key="5">
    <source>
        <dbReference type="ARBA" id="ARBA00022692"/>
    </source>
</evidence>
<organism evidence="13">
    <name type="scientific">Prasinoderma coloniale</name>
    <dbReference type="NCBI Taxonomy" id="156133"/>
    <lineage>
        <taxon>Eukaryota</taxon>
        <taxon>Viridiplantae</taxon>
        <taxon>Prasinodermophyta</taxon>
        <taxon>Prasinodermophyceae</taxon>
        <taxon>Prasinodermales</taxon>
        <taxon>Prasinodermaceae</taxon>
        <taxon>Prasinoderma</taxon>
    </lineage>
</organism>
<comment type="similarity">
    <text evidence="2">Belongs to the SEC62 family.</text>
</comment>
<dbReference type="EMBL" id="HBDZ01004336">
    <property type="protein sequence ID" value="CAD8233969.1"/>
    <property type="molecule type" value="Transcribed_RNA"/>
</dbReference>
<evidence type="ECO:0000256" key="12">
    <source>
        <dbReference type="SAM" id="Phobius"/>
    </source>
</evidence>
<feature type="transmembrane region" description="Helical" evidence="12">
    <location>
        <begin position="224"/>
        <end position="247"/>
    </location>
</feature>
<feature type="compositionally biased region" description="Acidic residues" evidence="11">
    <location>
        <begin position="381"/>
        <end position="397"/>
    </location>
</feature>
<feature type="compositionally biased region" description="Polar residues" evidence="11">
    <location>
        <begin position="340"/>
        <end position="349"/>
    </location>
</feature>
<comment type="subcellular location">
    <subcellularLocation>
        <location evidence="1">Endoplasmic reticulum membrane</location>
        <topology evidence="1">Multi-pass membrane protein</topology>
    </subcellularLocation>
</comment>
<evidence type="ECO:0000256" key="6">
    <source>
        <dbReference type="ARBA" id="ARBA00022824"/>
    </source>
</evidence>
<evidence type="ECO:0000256" key="8">
    <source>
        <dbReference type="ARBA" id="ARBA00022989"/>
    </source>
</evidence>
<evidence type="ECO:0000256" key="10">
    <source>
        <dbReference type="ARBA" id="ARBA00023136"/>
    </source>
</evidence>
<gene>
    <name evidence="13" type="ORF">PCOL08062_LOCUS3316</name>
</gene>
<evidence type="ECO:0000313" key="13">
    <source>
        <dbReference type="EMBL" id="CAD8233969.1"/>
    </source>
</evidence>
<dbReference type="GO" id="GO:0005789">
    <property type="term" value="C:endoplasmic reticulum membrane"/>
    <property type="evidence" value="ECO:0007669"/>
    <property type="project" value="UniProtKB-SubCell"/>
</dbReference>
<keyword evidence="6" id="KW-0256">Endoplasmic reticulum</keyword>
<sequence length="428" mass="47988">MEAAMQKAREAVGVNADGTVGKADADLDPKYLALRSLCEQCMEGGRKGIDVRDGVLVGGDATRLDVFKGREMREWIEKHEELVRQKLELPEGEDAFTETELRGAERLGLKPLVAVACMRMMQHKLFLRLDRHNTKLPPGKKKLPRWPRKYVWHKEQLFRATQTTTVSYSGKRAGETADIDDDDTYYGFVYVRPVQLKSLLQGAALVLAPVLMCLYPIAPLWFKFGVVYVCVALLALIFTTIFVRLLVYSVVWLTTGRSFWVFPNLFNDDVPFMDALLPRYGFDKKAGLAKWWSRLTVLALLVAGGVAFYLNAPDEEAVKEMRDTAGNSFDEFMNWATANKQISNGTDTNSTEAEETEKPKEEKPDSEKTYEEIFADSVGDLLEEGQEGEAEAEAELSADERAARLDAMLEADEAEDEGTEAAHDSSEL</sequence>
<name>A0A7R9XYH9_9VIRI</name>
<reference evidence="13" key="1">
    <citation type="submission" date="2021-01" db="EMBL/GenBank/DDBJ databases">
        <authorList>
            <person name="Corre E."/>
            <person name="Pelletier E."/>
            <person name="Niang G."/>
            <person name="Scheremetjew M."/>
            <person name="Finn R."/>
            <person name="Kale V."/>
            <person name="Holt S."/>
            <person name="Cochrane G."/>
            <person name="Meng A."/>
            <person name="Brown T."/>
            <person name="Cohen L."/>
        </authorList>
    </citation>
    <scope>NUCLEOTIDE SEQUENCE</scope>
    <source>
        <strain evidence="13">CCMP1413</strain>
    </source>
</reference>
<keyword evidence="4" id="KW-0813">Transport</keyword>
<dbReference type="PANTHER" id="PTHR12443">
    <property type="entry name" value="TRANSLOCATION PROTEIN SEC62"/>
    <property type="match status" value="1"/>
</dbReference>
<feature type="transmembrane region" description="Helical" evidence="12">
    <location>
        <begin position="291"/>
        <end position="310"/>
    </location>
</feature>
<proteinExistence type="inferred from homology"/>
<feature type="compositionally biased region" description="Acidic residues" evidence="11">
    <location>
        <begin position="409"/>
        <end position="419"/>
    </location>
</feature>
<evidence type="ECO:0000256" key="4">
    <source>
        <dbReference type="ARBA" id="ARBA00022448"/>
    </source>
</evidence>
<keyword evidence="10 12" id="KW-0472">Membrane</keyword>
<evidence type="ECO:0000256" key="11">
    <source>
        <dbReference type="SAM" id="MobiDB-lite"/>
    </source>
</evidence>
<dbReference type="PANTHER" id="PTHR12443:SF9">
    <property type="entry name" value="TRANSLOCATION PROTEIN SEC62"/>
    <property type="match status" value="1"/>
</dbReference>
<feature type="compositionally biased region" description="Basic and acidic residues" evidence="11">
    <location>
        <begin position="356"/>
        <end position="371"/>
    </location>
</feature>
<accession>A0A7R9XYH9</accession>
<feature type="region of interest" description="Disordered" evidence="11">
    <location>
        <begin position="340"/>
        <end position="428"/>
    </location>
</feature>
<dbReference type="GO" id="GO:0031204">
    <property type="term" value="P:post-translational protein targeting to membrane, translocation"/>
    <property type="evidence" value="ECO:0007669"/>
    <property type="project" value="TreeGrafter"/>
</dbReference>
<dbReference type="AlphaFoldDB" id="A0A7R9XYH9"/>
<keyword evidence="8 12" id="KW-1133">Transmembrane helix</keyword>